<dbReference type="AlphaFoldDB" id="K6Z7X4"/>
<proteinExistence type="predicted"/>
<dbReference type="InterPro" id="IPR036188">
    <property type="entry name" value="FAD/NAD-bd_sf"/>
</dbReference>
<name>K6Z7X4_9ALTE</name>
<organism evidence="1 2">
    <name type="scientific">Paraglaciecola polaris LMG 21857</name>
    <dbReference type="NCBI Taxonomy" id="1129793"/>
    <lineage>
        <taxon>Bacteria</taxon>
        <taxon>Pseudomonadati</taxon>
        <taxon>Pseudomonadota</taxon>
        <taxon>Gammaproteobacteria</taxon>
        <taxon>Alteromonadales</taxon>
        <taxon>Alteromonadaceae</taxon>
        <taxon>Paraglaciecola</taxon>
    </lineage>
</organism>
<dbReference type="EMBL" id="BAER01000035">
    <property type="protein sequence ID" value="GAC32276.1"/>
    <property type="molecule type" value="Genomic_DNA"/>
</dbReference>
<dbReference type="RefSeq" id="WP_007104074.1">
    <property type="nucleotide sequence ID" value="NZ_BAER01000035.1"/>
</dbReference>
<keyword evidence="2" id="KW-1185">Reference proteome</keyword>
<sequence>MTARSEIEVGQRGKTTIEGVFAAVDVTTPLYKQIIIATGDGSKRHSAHLITYSAPPDESANDEIEAA</sequence>
<evidence type="ECO:0000313" key="1">
    <source>
        <dbReference type="EMBL" id="GAC32276.1"/>
    </source>
</evidence>
<comment type="caution">
    <text evidence="1">The sequence shown here is derived from an EMBL/GenBank/DDBJ whole genome shotgun (WGS) entry which is preliminary data.</text>
</comment>
<dbReference type="Proteomes" id="UP000006322">
    <property type="component" value="Unassembled WGS sequence"/>
</dbReference>
<protein>
    <submittedName>
        <fullName evidence="1">Uncharacterized protein</fullName>
    </submittedName>
</protein>
<evidence type="ECO:0000313" key="2">
    <source>
        <dbReference type="Proteomes" id="UP000006322"/>
    </source>
</evidence>
<dbReference type="STRING" id="1129793.GPLA_1362"/>
<accession>K6Z7X4</accession>
<dbReference type="Gene3D" id="3.50.50.60">
    <property type="entry name" value="FAD/NAD(P)-binding domain"/>
    <property type="match status" value="1"/>
</dbReference>
<gene>
    <name evidence="1" type="ORF">GPLA_1362</name>
</gene>
<reference evidence="2" key="1">
    <citation type="journal article" date="2014" name="Environ. Microbiol.">
        <title>Comparative genomics of the marine bacterial genus Glaciecola reveals the high degree of genomic diversity and genomic characteristic for cold adaptation.</title>
        <authorList>
            <person name="Qin Q.L."/>
            <person name="Xie B.B."/>
            <person name="Yu Y."/>
            <person name="Shu Y.L."/>
            <person name="Rong J.C."/>
            <person name="Zhang Y.J."/>
            <person name="Zhao D.L."/>
            <person name="Chen X.L."/>
            <person name="Zhang X.Y."/>
            <person name="Chen B."/>
            <person name="Zhou B.C."/>
            <person name="Zhang Y.Z."/>
        </authorList>
    </citation>
    <scope>NUCLEOTIDE SEQUENCE [LARGE SCALE GENOMIC DNA]</scope>
    <source>
        <strain evidence="2">LMG 21857</strain>
    </source>
</reference>